<evidence type="ECO:0000313" key="3">
    <source>
        <dbReference type="Proteomes" id="UP001218188"/>
    </source>
</evidence>
<comment type="similarity">
    <text evidence="1">Belongs to the CFA/CMAS family.</text>
</comment>
<dbReference type="CDD" id="cd02440">
    <property type="entry name" value="AdoMet_MTases"/>
    <property type="match status" value="1"/>
</dbReference>
<dbReference type="FunFam" id="3.40.50.150:FF:000554">
    <property type="entry name" value="Cation-transporting ATPase"/>
    <property type="match status" value="1"/>
</dbReference>
<gene>
    <name evidence="2" type="ORF">C8F04DRAFT_938286</name>
</gene>
<proteinExistence type="inferred from homology"/>
<organism evidence="2 3">
    <name type="scientific">Mycena alexandri</name>
    <dbReference type="NCBI Taxonomy" id="1745969"/>
    <lineage>
        <taxon>Eukaryota</taxon>
        <taxon>Fungi</taxon>
        <taxon>Dikarya</taxon>
        <taxon>Basidiomycota</taxon>
        <taxon>Agaricomycotina</taxon>
        <taxon>Agaricomycetes</taxon>
        <taxon>Agaricomycetidae</taxon>
        <taxon>Agaricales</taxon>
        <taxon>Marasmiineae</taxon>
        <taxon>Mycenaceae</taxon>
        <taxon>Mycena</taxon>
    </lineage>
</organism>
<keyword evidence="2" id="KW-0489">Methyltransferase</keyword>
<keyword evidence="2" id="KW-0808">Transferase</keyword>
<reference evidence="2" key="1">
    <citation type="submission" date="2023-03" db="EMBL/GenBank/DDBJ databases">
        <title>Massive genome expansion in bonnet fungi (Mycena s.s.) driven by repeated elements and novel gene families across ecological guilds.</title>
        <authorList>
            <consortium name="Lawrence Berkeley National Laboratory"/>
            <person name="Harder C.B."/>
            <person name="Miyauchi S."/>
            <person name="Viragh M."/>
            <person name="Kuo A."/>
            <person name="Thoen E."/>
            <person name="Andreopoulos B."/>
            <person name="Lu D."/>
            <person name="Skrede I."/>
            <person name="Drula E."/>
            <person name="Henrissat B."/>
            <person name="Morin E."/>
            <person name="Kohler A."/>
            <person name="Barry K."/>
            <person name="LaButti K."/>
            <person name="Morin E."/>
            <person name="Salamov A."/>
            <person name="Lipzen A."/>
            <person name="Mereny Z."/>
            <person name="Hegedus B."/>
            <person name="Baldrian P."/>
            <person name="Stursova M."/>
            <person name="Weitz H."/>
            <person name="Taylor A."/>
            <person name="Grigoriev I.V."/>
            <person name="Nagy L.G."/>
            <person name="Martin F."/>
            <person name="Kauserud H."/>
        </authorList>
    </citation>
    <scope>NUCLEOTIDE SEQUENCE</scope>
    <source>
        <strain evidence="2">CBHHK200</strain>
    </source>
</reference>
<evidence type="ECO:0000313" key="2">
    <source>
        <dbReference type="EMBL" id="KAJ7046704.1"/>
    </source>
</evidence>
<dbReference type="GO" id="GO:0032259">
    <property type="term" value="P:methylation"/>
    <property type="evidence" value="ECO:0007669"/>
    <property type="project" value="UniProtKB-KW"/>
</dbReference>
<dbReference type="SUPFAM" id="SSF53335">
    <property type="entry name" value="S-adenosyl-L-methionine-dependent methyltransferases"/>
    <property type="match status" value="1"/>
</dbReference>
<dbReference type="GO" id="GO:0008168">
    <property type="term" value="F:methyltransferase activity"/>
    <property type="evidence" value="ECO:0007669"/>
    <property type="project" value="UniProtKB-KW"/>
</dbReference>
<keyword evidence="3" id="KW-1185">Reference proteome</keyword>
<dbReference type="Proteomes" id="UP001218188">
    <property type="component" value="Unassembled WGS sequence"/>
</dbReference>
<dbReference type="Gene3D" id="3.40.50.150">
    <property type="entry name" value="Vaccinia Virus protein VP39"/>
    <property type="match status" value="1"/>
</dbReference>
<name>A0AAD6XIV8_9AGAR</name>
<dbReference type="Pfam" id="PF02353">
    <property type="entry name" value="CMAS"/>
    <property type="match status" value="1"/>
</dbReference>
<dbReference type="PANTHER" id="PTHR43832:SF1">
    <property type="entry name" value="S-ADENOSYL-L-METHIONINE-DEPENDENT METHYLTRANSFERASES SUPERFAMILY PROTEIN"/>
    <property type="match status" value="1"/>
</dbReference>
<sequence>MVSEAALKIGYRWLDRGLVPDFVLRRVIRALLRERLREIDQGSVEANHARKMKWIEDVKNRLQIAELPEKANEQHYEVTTSFILSTLGPFAKYSSCLYPAGKETLAEAEVLMLESYCEKAQMKDGQDVLDLGCGWGSLSLFLAKKYPNSRITGLSNSATQKEHIDATAKARGYTNLEIITADVNTFDFAGSKYFDRILSIEMFEHMKNYQTLLAKLASWLRPTRKNQEKTLEPDAEEPLLFVHIFCHSSIPYHFEESDGWMAENFFSGGTMCSFDTFSYFQSDFILSNSWYVPGTHYSRTLEDWIKLQDKNAKVGLTELKQDALAKGRTEAEAVAMFHKFRVFYMACSELFNMDKGQRWGVGHYLFRKRAA</sequence>
<dbReference type="InterPro" id="IPR029063">
    <property type="entry name" value="SAM-dependent_MTases_sf"/>
</dbReference>
<dbReference type="AlphaFoldDB" id="A0AAD6XIV8"/>
<accession>A0AAD6XIV8</accession>
<protein>
    <submittedName>
        <fullName evidence="2">S-adenosyl-L-methionine-dependent methyltransferase</fullName>
    </submittedName>
</protein>
<comment type="caution">
    <text evidence="2">The sequence shown here is derived from an EMBL/GenBank/DDBJ whole genome shotgun (WGS) entry which is preliminary data.</text>
</comment>
<dbReference type="PANTHER" id="PTHR43832">
    <property type="match status" value="1"/>
</dbReference>
<dbReference type="EMBL" id="JARJCM010000002">
    <property type="protein sequence ID" value="KAJ7046704.1"/>
    <property type="molecule type" value="Genomic_DNA"/>
</dbReference>
<evidence type="ECO:0000256" key="1">
    <source>
        <dbReference type="ARBA" id="ARBA00010815"/>
    </source>
</evidence>